<evidence type="ECO:0000313" key="9">
    <source>
        <dbReference type="EMBL" id="ADC36119.1"/>
    </source>
</evidence>
<dbReference type="GO" id="GO:0016740">
    <property type="term" value="F:transferase activity"/>
    <property type="evidence" value="ECO:0007669"/>
    <property type="project" value="UniProtKB-KW"/>
</dbReference>
<name>E3T725_9BACT</name>
<dbReference type="GO" id="GO:0005576">
    <property type="term" value="C:extracellular region"/>
    <property type="evidence" value="ECO:0007669"/>
    <property type="project" value="TreeGrafter"/>
</dbReference>
<reference evidence="9" key="1">
    <citation type="submission" date="2009-12" db="EMBL/GenBank/DDBJ databases">
        <authorList>
            <person name="Kielak A."/>
            <person name="van Veen J.A."/>
            <person name="Kowalchuk G.A."/>
        </authorList>
    </citation>
    <scope>NUCLEOTIDE SEQUENCE</scope>
</reference>
<feature type="domain" description="L,D-TPase catalytic" evidence="8">
    <location>
        <begin position="99"/>
        <end position="216"/>
    </location>
</feature>
<dbReference type="GO" id="GO:0018104">
    <property type="term" value="P:peptidoglycan-protein cross-linking"/>
    <property type="evidence" value="ECO:0007669"/>
    <property type="project" value="TreeGrafter"/>
</dbReference>
<feature type="active site" description="Proton donor/acceptor" evidence="6">
    <location>
        <position position="178"/>
    </location>
</feature>
<dbReference type="Pfam" id="PF01471">
    <property type="entry name" value="PG_binding_1"/>
    <property type="match status" value="1"/>
</dbReference>
<dbReference type="InterPro" id="IPR038063">
    <property type="entry name" value="Transpep_catalytic_dom"/>
</dbReference>
<dbReference type="Gene3D" id="1.10.101.10">
    <property type="entry name" value="PGBD-like superfamily/PGBD"/>
    <property type="match status" value="1"/>
</dbReference>
<dbReference type="InterPro" id="IPR036366">
    <property type="entry name" value="PGBDSf"/>
</dbReference>
<dbReference type="InterPro" id="IPR002477">
    <property type="entry name" value="Peptidoglycan-bd-like"/>
</dbReference>
<proteinExistence type="predicted"/>
<feature type="chain" id="PRO_5003181932" evidence="7">
    <location>
        <begin position="23"/>
        <end position="273"/>
    </location>
</feature>
<dbReference type="Gene3D" id="2.40.440.10">
    <property type="entry name" value="L,D-transpeptidase catalytic domain-like"/>
    <property type="match status" value="1"/>
</dbReference>
<accession>E3T725</accession>
<dbReference type="GO" id="GO:0008360">
    <property type="term" value="P:regulation of cell shape"/>
    <property type="evidence" value="ECO:0007669"/>
    <property type="project" value="UniProtKB-UniRule"/>
</dbReference>
<dbReference type="InterPro" id="IPR005490">
    <property type="entry name" value="LD_TPept_cat_dom"/>
</dbReference>
<sequence length="273" mass="29807">MHPTLRLILALLLISVPSIAIAQQRAPLTRSEVREAERRLSDLGYWTGTIDGVFDPGTKSALIAFQKWEGRPITGELTPNELQAIRTSAPPKARDFGYAHIEVDLDRQVLMVVNDAGGVRVLPVATGNEKQFIDEGQESVAHTPRGRFVVYDKEFGWHTGSLGAVYYANFISGGVAIHGSRNVPNAPASHGCIRVPMFAANEVSKLLPVGTIVLVYDHLSFVSAKEWIANPKLKQAGLLISAADDEVVVKNATKPRSRSLAIKKARPRMIRAD</sequence>
<keyword evidence="2" id="KW-0808">Transferase</keyword>
<dbReference type="AlphaFoldDB" id="E3T725"/>
<dbReference type="Pfam" id="PF03734">
    <property type="entry name" value="YkuD"/>
    <property type="match status" value="1"/>
</dbReference>
<dbReference type="InterPro" id="IPR050979">
    <property type="entry name" value="LD-transpeptidase"/>
</dbReference>
<feature type="active site" description="Nucleophile" evidence="6">
    <location>
        <position position="192"/>
    </location>
</feature>
<dbReference type="UniPathway" id="UPA00219"/>
<dbReference type="CDD" id="cd16913">
    <property type="entry name" value="YkuD_like"/>
    <property type="match status" value="1"/>
</dbReference>
<evidence type="ECO:0000256" key="1">
    <source>
        <dbReference type="ARBA" id="ARBA00004752"/>
    </source>
</evidence>
<dbReference type="GO" id="GO:0071555">
    <property type="term" value="P:cell wall organization"/>
    <property type="evidence" value="ECO:0007669"/>
    <property type="project" value="UniProtKB-UniRule"/>
</dbReference>
<dbReference type="PANTHER" id="PTHR30582">
    <property type="entry name" value="L,D-TRANSPEPTIDASE"/>
    <property type="match status" value="1"/>
</dbReference>
<evidence type="ECO:0000256" key="4">
    <source>
        <dbReference type="ARBA" id="ARBA00022984"/>
    </source>
</evidence>
<evidence type="ECO:0000256" key="7">
    <source>
        <dbReference type="SAM" id="SignalP"/>
    </source>
</evidence>
<dbReference type="PANTHER" id="PTHR30582:SF2">
    <property type="entry name" value="L,D-TRANSPEPTIDASE YCIB-RELATED"/>
    <property type="match status" value="1"/>
</dbReference>
<keyword evidence="5 6" id="KW-0961">Cell wall biogenesis/degradation</keyword>
<dbReference type="SUPFAM" id="SSF47090">
    <property type="entry name" value="PGBD-like"/>
    <property type="match status" value="1"/>
</dbReference>
<evidence type="ECO:0000256" key="6">
    <source>
        <dbReference type="PROSITE-ProRule" id="PRU01373"/>
    </source>
</evidence>
<evidence type="ECO:0000256" key="2">
    <source>
        <dbReference type="ARBA" id="ARBA00022679"/>
    </source>
</evidence>
<protein>
    <submittedName>
        <fullName evidence="9">Putative lipoprotein</fullName>
    </submittedName>
</protein>
<keyword evidence="7" id="KW-0732">Signal</keyword>
<dbReference type="GO" id="GO:0071972">
    <property type="term" value="F:peptidoglycan L,D-transpeptidase activity"/>
    <property type="evidence" value="ECO:0007669"/>
    <property type="project" value="TreeGrafter"/>
</dbReference>
<dbReference type="EMBL" id="GU260713">
    <property type="protein sequence ID" value="ADC36119.1"/>
    <property type="molecule type" value="Genomic_DNA"/>
</dbReference>
<evidence type="ECO:0000259" key="8">
    <source>
        <dbReference type="PROSITE" id="PS52029"/>
    </source>
</evidence>
<dbReference type="PROSITE" id="PS52029">
    <property type="entry name" value="LD_TPASE"/>
    <property type="match status" value="1"/>
</dbReference>
<comment type="pathway">
    <text evidence="1 6">Cell wall biogenesis; peptidoglycan biosynthesis.</text>
</comment>
<feature type="signal peptide" evidence="7">
    <location>
        <begin position="1"/>
        <end position="22"/>
    </location>
</feature>
<keyword evidence="9" id="KW-0449">Lipoprotein</keyword>
<evidence type="ECO:0000256" key="3">
    <source>
        <dbReference type="ARBA" id="ARBA00022960"/>
    </source>
</evidence>
<keyword evidence="4 6" id="KW-0573">Peptidoglycan synthesis</keyword>
<dbReference type="InterPro" id="IPR036365">
    <property type="entry name" value="PGBD-like_sf"/>
</dbReference>
<reference evidence="9" key="2">
    <citation type="journal article" date="2010" name="Appl. Environ. Microbiol.">
        <title>Comparative analysis of acidobacterial genomic fragments from terrestrial and aquatic metagenomic libraries, with emphasis on acidobacteria subdivision 6.</title>
        <authorList>
            <person name="Kielak A.M."/>
            <person name="van Veen J.A."/>
            <person name="Kowalchuk G.A."/>
        </authorList>
    </citation>
    <scope>NUCLEOTIDE SEQUENCE</scope>
</reference>
<keyword evidence="3 6" id="KW-0133">Cell shape</keyword>
<organism evidence="9">
    <name type="scientific">uncultured bacterium 253</name>
    <dbReference type="NCBI Taxonomy" id="698385"/>
    <lineage>
        <taxon>Bacteria</taxon>
        <taxon>environmental samples</taxon>
    </lineage>
</organism>
<dbReference type="SUPFAM" id="SSF141523">
    <property type="entry name" value="L,D-transpeptidase catalytic domain-like"/>
    <property type="match status" value="1"/>
</dbReference>
<evidence type="ECO:0000256" key="5">
    <source>
        <dbReference type="ARBA" id="ARBA00023316"/>
    </source>
</evidence>